<keyword evidence="1" id="KW-0175">Coiled coil</keyword>
<feature type="region of interest" description="Disordered" evidence="2">
    <location>
        <begin position="133"/>
        <end position="158"/>
    </location>
</feature>
<keyword evidence="3" id="KW-1185">Reference proteome</keyword>
<feature type="coiled-coil region" evidence="1">
    <location>
        <begin position="334"/>
        <end position="371"/>
    </location>
</feature>
<evidence type="ECO:0000313" key="4">
    <source>
        <dbReference type="RefSeq" id="XP_020862185.1"/>
    </source>
</evidence>
<feature type="region of interest" description="Disordered" evidence="2">
    <location>
        <begin position="52"/>
        <end position="75"/>
    </location>
</feature>
<dbReference type="GeneID" id="110221864"/>
<dbReference type="AlphaFoldDB" id="A0A6P5LUH1"/>
<proteinExistence type="predicted"/>
<feature type="region of interest" description="Disordered" evidence="2">
    <location>
        <begin position="93"/>
        <end position="118"/>
    </location>
</feature>
<protein>
    <submittedName>
        <fullName evidence="4">Uncharacterized protein LOC110221864 isoform X1</fullName>
    </submittedName>
</protein>
<gene>
    <name evidence="4" type="primary">LOC110221864</name>
</gene>
<reference evidence="4" key="1">
    <citation type="submission" date="2025-08" db="UniProtKB">
        <authorList>
            <consortium name="RefSeq"/>
        </authorList>
    </citation>
    <scope>IDENTIFICATION</scope>
    <source>
        <tissue evidence="4">Spleen</tissue>
    </source>
</reference>
<feature type="region of interest" description="Disordered" evidence="2">
    <location>
        <begin position="171"/>
        <end position="194"/>
    </location>
</feature>
<dbReference type="InParanoid" id="A0A6P5LUH1"/>
<organism evidence="3 4">
    <name type="scientific">Phascolarctos cinereus</name>
    <name type="common">Koala</name>
    <dbReference type="NCBI Taxonomy" id="38626"/>
    <lineage>
        <taxon>Eukaryota</taxon>
        <taxon>Metazoa</taxon>
        <taxon>Chordata</taxon>
        <taxon>Craniata</taxon>
        <taxon>Vertebrata</taxon>
        <taxon>Euteleostomi</taxon>
        <taxon>Mammalia</taxon>
        <taxon>Metatheria</taxon>
        <taxon>Diprotodontia</taxon>
        <taxon>Phascolarctidae</taxon>
        <taxon>Phascolarctos</taxon>
    </lineage>
</organism>
<sequence length="415" mass="45074">MGRLDDNAKKRIVELRKAGLSFRKIKKVLELDNIRVTPQAIYLFLKRKNVDPRPLPGNNHSLPPRDPNSRQLALSRAGWEDEQLWDLLQENEVKPKESLESQPAGPRGEPGAGQGWDGKEGIRIVSVTSLCQGSGAHPKDTCSSEVSQAPANSKLPGPYRPVLVVVSNKKPKESLESQPAGPRGESGAGQSWDGKEGIRIVSVTSLCQGSGAHPKDTCSDEVPQAPANSDIGIGLGTPGPVSKPASPYPLSRGRNSALIVKKKIVDRAIFLHKKATVQSAQRGTSSSLPLLVEVQSPRTNAGLPDLKDSNPHVQDMGTQTRVPWVSAQGLAEKLDAMQRAVQQVLEVLQVLMRQQSRLEQQQEQQQRWQQQVLGTLQQLTGPAQSQGPGTRESQDLGSPGTPEGPNFHQFKMELL</sequence>
<evidence type="ECO:0000256" key="1">
    <source>
        <dbReference type="SAM" id="Coils"/>
    </source>
</evidence>
<dbReference type="RefSeq" id="XP_020862185.1">
    <property type="nucleotide sequence ID" value="XM_021006526.1"/>
</dbReference>
<dbReference type="Proteomes" id="UP000515140">
    <property type="component" value="Unplaced"/>
</dbReference>
<name>A0A6P5LUH1_PHACI</name>
<feature type="region of interest" description="Disordered" evidence="2">
    <location>
        <begin position="376"/>
        <end position="415"/>
    </location>
</feature>
<dbReference type="KEGG" id="pcw:110221864"/>
<evidence type="ECO:0000256" key="2">
    <source>
        <dbReference type="SAM" id="MobiDB-lite"/>
    </source>
</evidence>
<evidence type="ECO:0000313" key="3">
    <source>
        <dbReference type="Proteomes" id="UP000515140"/>
    </source>
</evidence>
<accession>A0A6P5LUH1</accession>